<reference evidence="14 15" key="1">
    <citation type="journal article" date="2018" name="Sci. Adv.">
        <title>Multi-heme cytochromes provide a pathway for survival in energy-limited environments.</title>
        <authorList>
            <person name="Deng X."/>
            <person name="Dohmae N."/>
            <person name="Nealson K.H."/>
            <person name="Hashimoto K."/>
            <person name="Okamoto A."/>
        </authorList>
    </citation>
    <scope>NUCLEOTIDE SEQUENCE [LARGE SCALE GENOMIC DNA]</scope>
    <source>
        <strain evidence="14 15">IS5</strain>
    </source>
</reference>
<keyword evidence="10" id="KW-0131">Cell cycle</keyword>
<accession>A0A2Z6AXB8</accession>
<evidence type="ECO:0000313" key="15">
    <source>
        <dbReference type="Proteomes" id="UP000269883"/>
    </source>
</evidence>
<feature type="domain" description="PPIase FKBP-type" evidence="11">
    <location>
        <begin position="157"/>
        <end position="234"/>
    </location>
</feature>
<dbReference type="KEGG" id="dfl:DFE_1163"/>
<dbReference type="GO" id="GO:0005737">
    <property type="term" value="C:cytoplasm"/>
    <property type="evidence" value="ECO:0007669"/>
    <property type="project" value="UniProtKB-SubCell"/>
</dbReference>
<evidence type="ECO:0000259" key="11">
    <source>
        <dbReference type="Pfam" id="PF00254"/>
    </source>
</evidence>
<dbReference type="Gene3D" id="1.10.3120.10">
    <property type="entry name" value="Trigger factor, C-terminal domain"/>
    <property type="match status" value="1"/>
</dbReference>
<evidence type="ECO:0000256" key="10">
    <source>
        <dbReference type="HAMAP-Rule" id="MF_00303"/>
    </source>
</evidence>
<dbReference type="PIRSF" id="PIRSF003095">
    <property type="entry name" value="Trigger_factor"/>
    <property type="match status" value="1"/>
</dbReference>
<evidence type="ECO:0000313" key="14">
    <source>
        <dbReference type="EMBL" id="BBD07889.1"/>
    </source>
</evidence>
<dbReference type="GO" id="GO:0015031">
    <property type="term" value="P:protein transport"/>
    <property type="evidence" value="ECO:0007669"/>
    <property type="project" value="UniProtKB-UniRule"/>
</dbReference>
<evidence type="ECO:0000256" key="9">
    <source>
        <dbReference type="ARBA" id="ARBA00029986"/>
    </source>
</evidence>
<comment type="catalytic activity">
    <reaction evidence="1 10">
        <text>[protein]-peptidylproline (omega=180) = [protein]-peptidylproline (omega=0)</text>
        <dbReference type="Rhea" id="RHEA:16237"/>
        <dbReference type="Rhea" id="RHEA-COMP:10747"/>
        <dbReference type="Rhea" id="RHEA-COMP:10748"/>
        <dbReference type="ChEBI" id="CHEBI:83833"/>
        <dbReference type="ChEBI" id="CHEBI:83834"/>
        <dbReference type="EC" id="5.2.1.8"/>
    </reaction>
</comment>
<dbReference type="PANTHER" id="PTHR30560:SF3">
    <property type="entry name" value="TRIGGER FACTOR-LIKE PROTEIN TIG, CHLOROPLASTIC"/>
    <property type="match status" value="1"/>
</dbReference>
<dbReference type="InterPro" id="IPR036611">
    <property type="entry name" value="Trigger_fac_ribosome-bd_sf"/>
</dbReference>
<dbReference type="InterPro" id="IPR037041">
    <property type="entry name" value="Trigger_fac_C_sf"/>
</dbReference>
<evidence type="ECO:0000256" key="3">
    <source>
        <dbReference type="ARBA" id="ARBA00013194"/>
    </source>
</evidence>
<dbReference type="InterPro" id="IPR005215">
    <property type="entry name" value="Trig_fac"/>
</dbReference>
<evidence type="ECO:0000256" key="1">
    <source>
        <dbReference type="ARBA" id="ARBA00000971"/>
    </source>
</evidence>
<evidence type="ECO:0000256" key="7">
    <source>
        <dbReference type="ARBA" id="ARBA00023186"/>
    </source>
</evidence>
<dbReference type="GO" id="GO:0051301">
    <property type="term" value="P:cell division"/>
    <property type="evidence" value="ECO:0007669"/>
    <property type="project" value="UniProtKB-KW"/>
</dbReference>
<protein>
    <recommendedName>
        <fullName evidence="4 10">Trigger factor</fullName>
        <shortName evidence="10">TF</shortName>
        <ecNumber evidence="3 10">5.2.1.8</ecNumber>
    </recommendedName>
    <alternativeName>
        <fullName evidence="9 10">PPIase</fullName>
    </alternativeName>
</protein>
<comment type="similarity">
    <text evidence="2 10">Belongs to the FKBP-type PPIase family. Tig subfamily.</text>
</comment>
<dbReference type="GO" id="GO:0003755">
    <property type="term" value="F:peptidyl-prolyl cis-trans isomerase activity"/>
    <property type="evidence" value="ECO:0007669"/>
    <property type="project" value="UniProtKB-UniRule"/>
</dbReference>
<dbReference type="HAMAP" id="MF_00303">
    <property type="entry name" value="Trigger_factor_Tig"/>
    <property type="match status" value="1"/>
</dbReference>
<dbReference type="GO" id="GO:0044183">
    <property type="term" value="F:protein folding chaperone"/>
    <property type="evidence" value="ECO:0007669"/>
    <property type="project" value="TreeGrafter"/>
</dbReference>
<dbReference type="InterPro" id="IPR046357">
    <property type="entry name" value="PPIase_dom_sf"/>
</dbReference>
<evidence type="ECO:0000259" key="13">
    <source>
        <dbReference type="Pfam" id="PF05698"/>
    </source>
</evidence>
<comment type="function">
    <text evidence="10">Involved in protein export. Acts as a chaperone by maintaining the newly synthesized protein in an open conformation. Functions as a peptidyl-prolyl cis-trans isomerase.</text>
</comment>
<keyword evidence="10" id="KW-0132">Cell division</keyword>
<dbReference type="Pfam" id="PF05698">
    <property type="entry name" value="Trigger_C"/>
    <property type="match status" value="1"/>
</dbReference>
<organism evidence="14 15">
    <name type="scientific">Desulfovibrio ferrophilus</name>
    <dbReference type="NCBI Taxonomy" id="241368"/>
    <lineage>
        <taxon>Bacteria</taxon>
        <taxon>Pseudomonadati</taxon>
        <taxon>Thermodesulfobacteriota</taxon>
        <taxon>Desulfovibrionia</taxon>
        <taxon>Desulfovibrionales</taxon>
        <taxon>Desulfovibrionaceae</taxon>
        <taxon>Desulfovibrio</taxon>
    </lineage>
</organism>
<name>A0A2Z6AXB8_9BACT</name>
<dbReference type="AlphaFoldDB" id="A0A2Z6AXB8"/>
<proteinExistence type="inferred from homology"/>
<dbReference type="RefSeq" id="WP_126377527.1">
    <property type="nucleotide sequence ID" value="NZ_AP017378.1"/>
</dbReference>
<sequence length="495" mass="55314">MEYKAEEKSPVERKIDVTIPVEEVNAAISATIAIYKTSADFKGFRKGKVPTKMVEARFKTQIYEEATTDLINYQINEILGELKLAPLSRLEVDAELLVRDEEFTYSVAFEVAPEITLPEYHNLEVEQEKPVINPAEIEAVVERIRGNLAEEIKVEEDRTAADGDIVMVTFNAWEDGKAIDEIKASNFRMVLGEGQSLADFENIIKKLKAGEKGEGEVAFPEDFINKDFAGKSVTMRVTLHEIKKQSLPELDNDFAAKAGGFRDMEQLREAIESSYMESRKSLVKAAAQKDMVDAVLAKIDFPLPPAMVEEHIDRQVHEFTQRIEQQGRSIEALGKTPEEIREDHRGPAETTVRTQLLLLAIAAKEDLSISREEVEQYVHQEAMRNQQDPESVKRFYEDNNLMFALKDRLLCDKAVELVYSLAKVTEVEPQIGEEPKKKAPAKKAAAKPAADGELVMTKGGTPFKTEGAAKSRLKALDIEGEIVEADGGFAIKPTA</sequence>
<dbReference type="GO" id="GO:0043022">
    <property type="term" value="F:ribosome binding"/>
    <property type="evidence" value="ECO:0007669"/>
    <property type="project" value="TreeGrafter"/>
</dbReference>
<feature type="domain" description="Trigger factor C-terminal" evidence="13">
    <location>
        <begin position="264"/>
        <end position="418"/>
    </location>
</feature>
<gene>
    <name evidence="10 14" type="primary">tig</name>
    <name evidence="14" type="ORF">DFE_1163</name>
</gene>
<dbReference type="Pfam" id="PF00254">
    <property type="entry name" value="FKBP_C"/>
    <property type="match status" value="1"/>
</dbReference>
<dbReference type="Pfam" id="PF05697">
    <property type="entry name" value="Trigger_N"/>
    <property type="match status" value="1"/>
</dbReference>
<dbReference type="EMBL" id="AP017378">
    <property type="protein sequence ID" value="BBD07889.1"/>
    <property type="molecule type" value="Genomic_DNA"/>
</dbReference>
<keyword evidence="6 10" id="KW-0697">Rotamase</keyword>
<dbReference type="Gene3D" id="3.10.50.40">
    <property type="match status" value="1"/>
</dbReference>
<evidence type="ECO:0000256" key="2">
    <source>
        <dbReference type="ARBA" id="ARBA00005464"/>
    </source>
</evidence>
<keyword evidence="15" id="KW-1185">Reference proteome</keyword>
<dbReference type="PANTHER" id="PTHR30560">
    <property type="entry name" value="TRIGGER FACTOR CHAPERONE AND PEPTIDYL-PROLYL CIS/TRANS ISOMERASE"/>
    <property type="match status" value="1"/>
</dbReference>
<evidence type="ECO:0000256" key="6">
    <source>
        <dbReference type="ARBA" id="ARBA00023110"/>
    </source>
</evidence>
<dbReference type="InterPro" id="IPR008881">
    <property type="entry name" value="Trigger_fac_ribosome-bd_bac"/>
</dbReference>
<feature type="domain" description="Trigger factor ribosome-binding bacterial" evidence="12">
    <location>
        <begin position="1"/>
        <end position="144"/>
    </location>
</feature>
<dbReference type="Proteomes" id="UP000269883">
    <property type="component" value="Chromosome"/>
</dbReference>
<evidence type="ECO:0000256" key="5">
    <source>
        <dbReference type="ARBA" id="ARBA00022490"/>
    </source>
</evidence>
<keyword evidence="5 10" id="KW-0963">Cytoplasm</keyword>
<keyword evidence="7 10" id="KW-0143">Chaperone</keyword>
<dbReference type="InterPro" id="IPR027304">
    <property type="entry name" value="Trigger_fact/SurA_dom_sf"/>
</dbReference>
<evidence type="ECO:0000259" key="12">
    <source>
        <dbReference type="Pfam" id="PF05697"/>
    </source>
</evidence>
<dbReference type="InterPro" id="IPR008880">
    <property type="entry name" value="Trigger_fac_C"/>
</dbReference>
<keyword evidence="8 10" id="KW-0413">Isomerase</keyword>
<comment type="domain">
    <text evidence="10">Consists of 3 domains; the N-terminus binds the ribosome, the middle domain has PPIase activity, while the C-terminus has intrinsic chaperone activity on its own.</text>
</comment>
<dbReference type="GO" id="GO:0051083">
    <property type="term" value="P:'de novo' cotranslational protein folding"/>
    <property type="evidence" value="ECO:0007669"/>
    <property type="project" value="TreeGrafter"/>
</dbReference>
<dbReference type="SUPFAM" id="SSF54534">
    <property type="entry name" value="FKBP-like"/>
    <property type="match status" value="1"/>
</dbReference>
<dbReference type="NCBIfam" id="TIGR00115">
    <property type="entry name" value="tig"/>
    <property type="match status" value="1"/>
</dbReference>
<dbReference type="OrthoDB" id="9767721at2"/>
<dbReference type="SUPFAM" id="SSF102735">
    <property type="entry name" value="Trigger factor ribosome-binding domain"/>
    <property type="match status" value="1"/>
</dbReference>
<dbReference type="GO" id="GO:0043335">
    <property type="term" value="P:protein unfolding"/>
    <property type="evidence" value="ECO:0007669"/>
    <property type="project" value="TreeGrafter"/>
</dbReference>
<comment type="subcellular location">
    <subcellularLocation>
        <location evidence="10">Cytoplasm</location>
    </subcellularLocation>
    <text evidence="10">About half TF is bound to the ribosome near the polypeptide exit tunnel while the other half is free in the cytoplasm.</text>
</comment>
<dbReference type="InterPro" id="IPR001179">
    <property type="entry name" value="PPIase_FKBP_dom"/>
</dbReference>
<dbReference type="Gene3D" id="3.30.70.1050">
    <property type="entry name" value="Trigger factor ribosome-binding domain"/>
    <property type="match status" value="1"/>
</dbReference>
<evidence type="ECO:0000256" key="4">
    <source>
        <dbReference type="ARBA" id="ARBA00016902"/>
    </source>
</evidence>
<dbReference type="EC" id="5.2.1.8" evidence="3 10"/>
<evidence type="ECO:0000256" key="8">
    <source>
        <dbReference type="ARBA" id="ARBA00023235"/>
    </source>
</evidence>
<dbReference type="SUPFAM" id="SSF109998">
    <property type="entry name" value="Triger factor/SurA peptide-binding domain-like"/>
    <property type="match status" value="1"/>
</dbReference>